<evidence type="ECO:0000313" key="3">
    <source>
        <dbReference type="Proteomes" id="UP000708208"/>
    </source>
</evidence>
<dbReference type="AlphaFoldDB" id="A0A8J2J1R4"/>
<organism evidence="2 3">
    <name type="scientific">Allacma fusca</name>
    <dbReference type="NCBI Taxonomy" id="39272"/>
    <lineage>
        <taxon>Eukaryota</taxon>
        <taxon>Metazoa</taxon>
        <taxon>Ecdysozoa</taxon>
        <taxon>Arthropoda</taxon>
        <taxon>Hexapoda</taxon>
        <taxon>Collembola</taxon>
        <taxon>Symphypleona</taxon>
        <taxon>Sminthuridae</taxon>
        <taxon>Allacma</taxon>
    </lineage>
</organism>
<name>A0A8J2J1R4_9HEXA</name>
<feature type="region of interest" description="Disordered" evidence="1">
    <location>
        <begin position="1"/>
        <end position="28"/>
    </location>
</feature>
<evidence type="ECO:0000313" key="2">
    <source>
        <dbReference type="EMBL" id="CAG7659423.1"/>
    </source>
</evidence>
<evidence type="ECO:0000256" key="1">
    <source>
        <dbReference type="SAM" id="MobiDB-lite"/>
    </source>
</evidence>
<accession>A0A8J2J1R4</accession>
<feature type="compositionally biased region" description="Basic and acidic residues" evidence="1">
    <location>
        <begin position="14"/>
        <end position="28"/>
    </location>
</feature>
<reference evidence="2" key="1">
    <citation type="submission" date="2021-06" db="EMBL/GenBank/DDBJ databases">
        <authorList>
            <person name="Hodson N. C."/>
            <person name="Mongue J. A."/>
            <person name="Jaron S. K."/>
        </authorList>
    </citation>
    <scope>NUCLEOTIDE SEQUENCE</scope>
</reference>
<gene>
    <name evidence="2" type="ORF">AFUS01_LOCUS1243</name>
</gene>
<keyword evidence="3" id="KW-1185">Reference proteome</keyword>
<feature type="compositionally biased region" description="Basic residues" evidence="1">
    <location>
        <begin position="1"/>
        <end position="13"/>
    </location>
</feature>
<proteinExistence type="predicted"/>
<sequence>RTGSSHFKKCTKKLKQESKSSKNTSRDRCTEDNFNQTFVTGTALDNHLILKEIFGYLSPADLKSCCEVNEF</sequence>
<feature type="non-terminal residue" evidence="2">
    <location>
        <position position="71"/>
    </location>
</feature>
<dbReference type="EMBL" id="CAJVCH010006936">
    <property type="protein sequence ID" value="CAG7659423.1"/>
    <property type="molecule type" value="Genomic_DNA"/>
</dbReference>
<feature type="non-terminal residue" evidence="2">
    <location>
        <position position="1"/>
    </location>
</feature>
<dbReference type="Proteomes" id="UP000708208">
    <property type="component" value="Unassembled WGS sequence"/>
</dbReference>
<comment type="caution">
    <text evidence="2">The sequence shown here is derived from an EMBL/GenBank/DDBJ whole genome shotgun (WGS) entry which is preliminary data.</text>
</comment>
<protein>
    <submittedName>
        <fullName evidence="2">Uncharacterized protein</fullName>
    </submittedName>
</protein>